<keyword evidence="1" id="KW-0732">Signal</keyword>
<dbReference type="AlphaFoldDB" id="A0A915HDM9"/>
<dbReference type="Proteomes" id="UP000887565">
    <property type="component" value="Unplaced"/>
</dbReference>
<feature type="chain" id="PRO_5037846744" evidence="1">
    <location>
        <begin position="22"/>
        <end position="359"/>
    </location>
</feature>
<protein>
    <submittedName>
        <fullName evidence="3">C-type lectin domain-containing protein</fullName>
    </submittedName>
</protein>
<proteinExistence type="predicted"/>
<accession>A0A915HDM9</accession>
<organism evidence="2 3">
    <name type="scientific">Romanomermis culicivorax</name>
    <name type="common">Nematode worm</name>
    <dbReference type="NCBI Taxonomy" id="13658"/>
    <lineage>
        <taxon>Eukaryota</taxon>
        <taxon>Metazoa</taxon>
        <taxon>Ecdysozoa</taxon>
        <taxon>Nematoda</taxon>
        <taxon>Enoplea</taxon>
        <taxon>Dorylaimia</taxon>
        <taxon>Mermithida</taxon>
        <taxon>Mermithoidea</taxon>
        <taxon>Mermithidae</taxon>
        <taxon>Romanomermis</taxon>
    </lineage>
</organism>
<evidence type="ECO:0000313" key="2">
    <source>
        <dbReference type="Proteomes" id="UP000887565"/>
    </source>
</evidence>
<sequence length="359" mass="41498">MFNAILTSIIFFLNILRYVSTAEKFLCQEFYGGRNVVQKLNSISPNTPRHRLIILNASSYGWLNFDDAVDICRLCLNATLVVQDDVTQIAQYTPTWIGVRSRMNETPTSTSGWEWVDGSGPLNRWQLNFASSINLLFPPGISYKGYAILAENDNQASDSSTQIKWSAYGTDETAGSRSNSHHYYYEDRRQYITFSDEDKRKYIQYLICRRPLQTNCQYWNYTEDRCMTNADFGCHNYINMIYQPSDNQTIECDVPKHRRLAYKCPCSNCTCPVTEWSNWSSCGLEQCTTKKVYRFRSRNESEPCPVDHLHQDLIDREECTIPGCEELLSAKANDTCWRAAITTVQPHPGFTEPENDYQF</sequence>
<keyword evidence="2" id="KW-1185">Reference proteome</keyword>
<dbReference type="CDD" id="cd00037">
    <property type="entry name" value="CLECT"/>
    <property type="match status" value="1"/>
</dbReference>
<feature type="signal peptide" evidence="1">
    <location>
        <begin position="1"/>
        <end position="21"/>
    </location>
</feature>
<evidence type="ECO:0000313" key="3">
    <source>
        <dbReference type="WBParaSite" id="nRc.2.0.1.t00171-RA"/>
    </source>
</evidence>
<reference evidence="3" key="1">
    <citation type="submission" date="2022-11" db="UniProtKB">
        <authorList>
            <consortium name="WormBaseParasite"/>
        </authorList>
    </citation>
    <scope>IDENTIFICATION</scope>
</reference>
<dbReference type="SUPFAM" id="SSF56436">
    <property type="entry name" value="C-type lectin-like"/>
    <property type="match status" value="1"/>
</dbReference>
<dbReference type="WBParaSite" id="nRc.2.0.1.t00171-RA">
    <property type="protein sequence ID" value="nRc.2.0.1.t00171-RA"/>
    <property type="gene ID" value="nRc.2.0.1.g00171"/>
</dbReference>
<name>A0A915HDM9_ROMCU</name>
<evidence type="ECO:0000256" key="1">
    <source>
        <dbReference type="SAM" id="SignalP"/>
    </source>
</evidence>
<dbReference type="InterPro" id="IPR016187">
    <property type="entry name" value="CTDL_fold"/>
</dbReference>